<keyword evidence="1" id="KW-0489">Methyltransferase</keyword>
<evidence type="ECO:0000256" key="4">
    <source>
        <dbReference type="ARBA" id="ARBA00038277"/>
    </source>
</evidence>
<evidence type="ECO:0000256" key="1">
    <source>
        <dbReference type="ARBA" id="ARBA00022603"/>
    </source>
</evidence>
<reference evidence="6" key="1">
    <citation type="submission" date="2023-04" db="EMBL/GenBank/DDBJ databases">
        <authorList>
            <person name="Vijverberg K."/>
            <person name="Xiong W."/>
            <person name="Schranz E."/>
        </authorList>
    </citation>
    <scope>NUCLEOTIDE SEQUENCE</scope>
</reference>
<dbReference type="FunFam" id="1.10.10.10:FF:000836">
    <property type="entry name" value="O-methyltransferase family protein"/>
    <property type="match status" value="1"/>
</dbReference>
<dbReference type="SUPFAM" id="SSF46785">
    <property type="entry name" value="Winged helix' DNA-binding domain"/>
    <property type="match status" value="1"/>
</dbReference>
<dbReference type="Proteomes" id="UP001177003">
    <property type="component" value="Chromosome 8"/>
</dbReference>
<evidence type="ECO:0000313" key="7">
    <source>
        <dbReference type="Proteomes" id="UP001177003"/>
    </source>
</evidence>
<dbReference type="InterPro" id="IPR036388">
    <property type="entry name" value="WH-like_DNA-bd_sf"/>
</dbReference>
<organism evidence="6 7">
    <name type="scientific">Lactuca saligna</name>
    <name type="common">Willowleaf lettuce</name>
    <dbReference type="NCBI Taxonomy" id="75948"/>
    <lineage>
        <taxon>Eukaryota</taxon>
        <taxon>Viridiplantae</taxon>
        <taxon>Streptophyta</taxon>
        <taxon>Embryophyta</taxon>
        <taxon>Tracheophyta</taxon>
        <taxon>Spermatophyta</taxon>
        <taxon>Magnoliopsida</taxon>
        <taxon>eudicotyledons</taxon>
        <taxon>Gunneridae</taxon>
        <taxon>Pentapetalae</taxon>
        <taxon>asterids</taxon>
        <taxon>campanulids</taxon>
        <taxon>Asterales</taxon>
        <taxon>Asteraceae</taxon>
        <taxon>Cichorioideae</taxon>
        <taxon>Cichorieae</taxon>
        <taxon>Lactucinae</taxon>
        <taxon>Lactuca</taxon>
    </lineage>
</organism>
<comment type="similarity">
    <text evidence="4">Belongs to the class I-like SAM-binding methyltransferase superfamily. Cation-independent O-methyltransferase family.</text>
</comment>
<dbReference type="Pfam" id="PF08100">
    <property type="entry name" value="Dimerisation"/>
    <property type="match status" value="1"/>
</dbReference>
<dbReference type="InterPro" id="IPR029063">
    <property type="entry name" value="SAM-dependent_MTases_sf"/>
</dbReference>
<accession>A0AA35ZUY1</accession>
<dbReference type="InterPro" id="IPR012967">
    <property type="entry name" value="COMT_dimerisation"/>
</dbReference>
<dbReference type="GO" id="GO:0008171">
    <property type="term" value="F:O-methyltransferase activity"/>
    <property type="evidence" value="ECO:0007669"/>
    <property type="project" value="UniProtKB-ARBA"/>
</dbReference>
<dbReference type="PANTHER" id="PTHR11746">
    <property type="entry name" value="O-METHYLTRANSFERASE"/>
    <property type="match status" value="1"/>
</dbReference>
<dbReference type="InterPro" id="IPR016461">
    <property type="entry name" value="COMT-like"/>
</dbReference>
<keyword evidence="3" id="KW-0949">S-adenosyl-L-methionine</keyword>
<proteinExistence type="inferred from homology"/>
<sequence length="172" mass="19393">MEKIDSKEEEEEEEAATREIWKYVFGFTLMDVAKCAIELGIPDILEKQETPMTLSALASELGCSSSSLYRIMRFLIQYKIFQEKPISETSLGYVQTSLSRLLTRHAKHTHGDDVWKFAAMNHGHSKLIDDAMACDAWVAVGAVIEDYPEVFDELKMVMDVGGSDGTALRDYD</sequence>
<protein>
    <recommendedName>
        <fullName evidence="5">O-methyltransferase dimerisation domain-containing protein</fullName>
    </recommendedName>
</protein>
<feature type="domain" description="O-methyltransferase dimerisation" evidence="5">
    <location>
        <begin position="21"/>
        <end position="103"/>
    </location>
</feature>
<keyword evidence="2" id="KW-0808">Transferase</keyword>
<evidence type="ECO:0000256" key="2">
    <source>
        <dbReference type="ARBA" id="ARBA00022679"/>
    </source>
</evidence>
<evidence type="ECO:0000256" key="3">
    <source>
        <dbReference type="ARBA" id="ARBA00022691"/>
    </source>
</evidence>
<dbReference type="PROSITE" id="PS51683">
    <property type="entry name" value="SAM_OMT_II"/>
    <property type="match status" value="1"/>
</dbReference>
<dbReference type="EMBL" id="OX465084">
    <property type="protein sequence ID" value="CAI9299241.1"/>
    <property type="molecule type" value="Genomic_DNA"/>
</dbReference>
<keyword evidence="7" id="KW-1185">Reference proteome</keyword>
<dbReference type="Gene3D" id="3.40.50.150">
    <property type="entry name" value="Vaccinia Virus protein VP39"/>
    <property type="match status" value="1"/>
</dbReference>
<evidence type="ECO:0000259" key="5">
    <source>
        <dbReference type="Pfam" id="PF08100"/>
    </source>
</evidence>
<evidence type="ECO:0000313" key="6">
    <source>
        <dbReference type="EMBL" id="CAI9299241.1"/>
    </source>
</evidence>
<dbReference type="GO" id="GO:0032259">
    <property type="term" value="P:methylation"/>
    <property type="evidence" value="ECO:0007669"/>
    <property type="project" value="UniProtKB-KW"/>
</dbReference>
<name>A0AA35ZUY1_LACSI</name>
<dbReference type="GO" id="GO:0046983">
    <property type="term" value="F:protein dimerization activity"/>
    <property type="evidence" value="ECO:0007669"/>
    <property type="project" value="InterPro"/>
</dbReference>
<dbReference type="Gene3D" id="1.10.287.1350">
    <property type="match status" value="1"/>
</dbReference>
<dbReference type="Gene3D" id="1.10.10.10">
    <property type="entry name" value="Winged helix-like DNA-binding domain superfamily/Winged helix DNA-binding domain"/>
    <property type="match status" value="1"/>
</dbReference>
<dbReference type="AlphaFoldDB" id="A0AA35ZUY1"/>
<dbReference type="InterPro" id="IPR036390">
    <property type="entry name" value="WH_DNA-bd_sf"/>
</dbReference>
<gene>
    <name evidence="6" type="ORF">LSALG_LOCUS37962</name>
</gene>